<gene>
    <name evidence="2" type="ORF">CH360_16210</name>
    <name evidence="3" type="ORF">CH373_16010</name>
</gene>
<dbReference type="NCBIfam" id="NF047844">
    <property type="entry name" value="FlgcoilFcpBLepto"/>
    <property type="match status" value="1"/>
</dbReference>
<feature type="chain" id="PRO_5014747935" evidence="1">
    <location>
        <begin position="21"/>
        <end position="274"/>
    </location>
</feature>
<reference evidence="4 5" key="1">
    <citation type="submission" date="2017-07" db="EMBL/GenBank/DDBJ databases">
        <title>Leptospira spp. isolated from tropical soils.</title>
        <authorList>
            <person name="Thibeaux R."/>
            <person name="Iraola G."/>
            <person name="Ferres I."/>
            <person name="Bierque E."/>
            <person name="Girault D."/>
            <person name="Soupe-Gilbert M.-E."/>
            <person name="Picardeau M."/>
            <person name="Goarant C."/>
        </authorList>
    </citation>
    <scope>NUCLEOTIDE SEQUENCE [LARGE SCALE GENOMIC DNA]</scope>
    <source>
        <strain evidence="3 5">FH1-B-B1</strain>
        <strain evidence="2 4">FH1-B-C1</strain>
    </source>
</reference>
<accession>A0A2M9ZJ59</accession>
<organism evidence="3 5">
    <name type="scientific">Leptospira perolatii</name>
    <dbReference type="NCBI Taxonomy" id="2023191"/>
    <lineage>
        <taxon>Bacteria</taxon>
        <taxon>Pseudomonadati</taxon>
        <taxon>Spirochaetota</taxon>
        <taxon>Spirochaetia</taxon>
        <taxon>Leptospirales</taxon>
        <taxon>Leptospiraceae</taxon>
        <taxon>Leptospira</taxon>
    </lineage>
</organism>
<dbReference type="Proteomes" id="UP000231990">
    <property type="component" value="Unassembled WGS sequence"/>
</dbReference>
<evidence type="ECO:0000313" key="5">
    <source>
        <dbReference type="Proteomes" id="UP000231990"/>
    </source>
</evidence>
<comment type="caution">
    <text evidence="3">The sequence shown here is derived from an EMBL/GenBank/DDBJ whole genome shotgun (WGS) entry which is preliminary data.</text>
</comment>
<dbReference type="OrthoDB" id="334492at2"/>
<dbReference type="AlphaFoldDB" id="A0A2M9ZJ59"/>
<evidence type="ECO:0000313" key="3">
    <source>
        <dbReference type="EMBL" id="PJZ72100.1"/>
    </source>
</evidence>
<proteinExistence type="predicted"/>
<evidence type="ECO:0000313" key="4">
    <source>
        <dbReference type="Proteomes" id="UP000231962"/>
    </source>
</evidence>
<evidence type="ECO:0000256" key="1">
    <source>
        <dbReference type="SAM" id="SignalP"/>
    </source>
</evidence>
<sequence>MKSKFVFCLAILAISGLVHAQDQQTKGQKREDLQAGTAILETEKGLDERVFELNQRLTRHTVLMKMKVRILPFRTVLFKGKGTADECVAAVNQEDPANNCIRVEVYDFIRDEERGQGRLVQGGLAKYMELYFEGANSNDPDPRMEPPRNISKIISRVYKNNYMIEDKAVSDVIDRGPNSQPAHNDKIELYYQRNGYPEFGRSETPGEKGVGKYILASMENTKTHTTRNQFKKNFYIKHLDAFDRLFTKIFDYNDQLGNDNYKENVEVLKESLHY</sequence>
<keyword evidence="4" id="KW-1185">Reference proteome</keyword>
<keyword evidence="1" id="KW-0732">Signal</keyword>
<name>A0A2M9ZJ59_9LEPT</name>
<feature type="signal peptide" evidence="1">
    <location>
        <begin position="1"/>
        <end position="20"/>
    </location>
</feature>
<protein>
    <submittedName>
        <fullName evidence="3">Uncharacterized protein</fullName>
    </submittedName>
</protein>
<dbReference type="EMBL" id="NPDZ01000013">
    <property type="protein sequence ID" value="PJZ72100.1"/>
    <property type="molecule type" value="Genomic_DNA"/>
</dbReference>
<evidence type="ECO:0000313" key="2">
    <source>
        <dbReference type="EMBL" id="PJZ68402.1"/>
    </source>
</evidence>
<dbReference type="RefSeq" id="WP_100715106.1">
    <property type="nucleotide sequence ID" value="NZ_NPDY01000023.1"/>
</dbReference>
<dbReference type="EMBL" id="NPDY01000023">
    <property type="protein sequence ID" value="PJZ68402.1"/>
    <property type="molecule type" value="Genomic_DNA"/>
</dbReference>
<dbReference type="Proteomes" id="UP000231962">
    <property type="component" value="Unassembled WGS sequence"/>
</dbReference>
<dbReference type="InterPro" id="IPR058173">
    <property type="entry name" value="FcpB"/>
</dbReference>